<feature type="binding site" evidence="12">
    <location>
        <position position="275"/>
    </location>
    <ligand>
        <name>K(+)</name>
        <dbReference type="ChEBI" id="CHEBI:29103"/>
    </ligand>
</feature>
<feature type="binding site" evidence="12">
    <location>
        <position position="272"/>
    </location>
    <ligand>
        <name>K(+)</name>
        <dbReference type="ChEBI" id="CHEBI:29103"/>
    </ligand>
</feature>
<dbReference type="AlphaFoldDB" id="A0A429ZS79"/>
<comment type="subunit">
    <text evidence="12">Homodimer.</text>
</comment>
<comment type="similarity">
    <text evidence="1">Belongs to the carbohydrate kinase pfkB family.</text>
</comment>
<gene>
    <name evidence="12" type="primary">rbsK</name>
    <name evidence="14" type="ORF">CBF35_06330</name>
</gene>
<dbReference type="NCBIfam" id="TIGR02152">
    <property type="entry name" value="D_ribokin_bact"/>
    <property type="match status" value="1"/>
</dbReference>
<comment type="catalytic activity">
    <reaction evidence="12">
        <text>D-ribose + ATP = D-ribose 5-phosphate + ADP + H(+)</text>
        <dbReference type="Rhea" id="RHEA:13697"/>
        <dbReference type="ChEBI" id="CHEBI:15378"/>
        <dbReference type="ChEBI" id="CHEBI:30616"/>
        <dbReference type="ChEBI" id="CHEBI:47013"/>
        <dbReference type="ChEBI" id="CHEBI:78346"/>
        <dbReference type="ChEBI" id="CHEBI:456216"/>
        <dbReference type="EC" id="2.7.1.15"/>
    </reaction>
</comment>
<comment type="cofactor">
    <cofactor evidence="12">
        <name>Mg(2+)</name>
        <dbReference type="ChEBI" id="CHEBI:18420"/>
    </cofactor>
    <text evidence="12">Requires a divalent cation, most likely magnesium in vivo, as an electrophilic catalyst to aid phosphoryl group transfer. It is the chelate of the metal and the nucleotide that is the actual substrate.</text>
</comment>
<feature type="domain" description="Carbohydrate kinase PfkB" evidence="13">
    <location>
        <begin position="1"/>
        <end position="284"/>
    </location>
</feature>
<keyword evidence="9 12" id="KW-0460">Magnesium</keyword>
<dbReference type="InterPro" id="IPR029056">
    <property type="entry name" value="Ribokinase-like"/>
</dbReference>
<comment type="activity regulation">
    <text evidence="12">Activated by a monovalent cation that binds near, but not in, the active site. The most likely occupant of the site in vivo is potassium. Ion binding induces a conformational change that may alter substrate affinity.</text>
</comment>
<dbReference type="GO" id="GO:0019303">
    <property type="term" value="P:D-ribose catabolic process"/>
    <property type="evidence" value="ECO:0007669"/>
    <property type="project" value="UniProtKB-UniRule"/>
</dbReference>
<evidence type="ECO:0000256" key="5">
    <source>
        <dbReference type="ARBA" id="ARBA00022723"/>
    </source>
</evidence>
<comment type="subcellular location">
    <subcellularLocation>
        <location evidence="12">Cytoplasm</location>
    </subcellularLocation>
</comment>
<feature type="binding site" evidence="12">
    <location>
        <position position="242"/>
    </location>
    <ligand>
        <name>substrate</name>
    </ligand>
</feature>
<dbReference type="GO" id="GO:0004747">
    <property type="term" value="F:ribokinase activity"/>
    <property type="evidence" value="ECO:0007669"/>
    <property type="project" value="UniProtKB-UniRule"/>
</dbReference>
<dbReference type="CDD" id="cd01174">
    <property type="entry name" value="ribokinase"/>
    <property type="match status" value="1"/>
</dbReference>
<keyword evidence="11 12" id="KW-0119">Carbohydrate metabolism</keyword>
<evidence type="ECO:0000256" key="1">
    <source>
        <dbReference type="ARBA" id="ARBA00005380"/>
    </source>
</evidence>
<comment type="function">
    <text evidence="12">Catalyzes the phosphorylation of ribose at O-5 in a reaction requiring ATP and magnesium. The resulting D-ribose-5-phosphate can then be used either for sythesis of nucleotides, histidine, and tryptophan, or as a component of the pentose phosphate pathway.</text>
</comment>
<dbReference type="Pfam" id="PF00294">
    <property type="entry name" value="PfkB"/>
    <property type="match status" value="1"/>
</dbReference>
<dbReference type="OrthoDB" id="9775849at2"/>
<dbReference type="PROSITE" id="PS00584">
    <property type="entry name" value="PFKB_KINASES_2"/>
    <property type="match status" value="1"/>
</dbReference>
<evidence type="ECO:0000256" key="2">
    <source>
        <dbReference type="ARBA" id="ARBA00012035"/>
    </source>
</evidence>
<dbReference type="GO" id="GO:0005524">
    <property type="term" value="F:ATP binding"/>
    <property type="evidence" value="ECO:0007669"/>
    <property type="project" value="UniProtKB-UniRule"/>
</dbReference>
<keyword evidence="4 12" id="KW-0808">Transferase</keyword>
<keyword evidence="7 12" id="KW-0418">Kinase</keyword>
<feature type="binding site" evidence="12">
    <location>
        <begin position="241"/>
        <end position="242"/>
    </location>
    <ligand>
        <name>ATP</name>
        <dbReference type="ChEBI" id="CHEBI:30616"/>
    </ligand>
</feature>
<protein>
    <recommendedName>
        <fullName evidence="3 12">Ribokinase</fullName>
        <shortName evidence="12">RK</shortName>
        <ecNumber evidence="2 12">2.7.1.15</ecNumber>
    </recommendedName>
</protein>
<evidence type="ECO:0000256" key="12">
    <source>
        <dbReference type="HAMAP-Rule" id="MF_01987"/>
    </source>
</evidence>
<evidence type="ECO:0000256" key="3">
    <source>
        <dbReference type="ARBA" id="ARBA00016943"/>
    </source>
</evidence>
<dbReference type="PANTHER" id="PTHR10584:SF166">
    <property type="entry name" value="RIBOKINASE"/>
    <property type="match status" value="1"/>
</dbReference>
<dbReference type="EC" id="2.7.1.15" evidence="2 12"/>
<dbReference type="GO" id="GO:0046872">
    <property type="term" value="F:metal ion binding"/>
    <property type="evidence" value="ECO:0007669"/>
    <property type="project" value="UniProtKB-KW"/>
</dbReference>
<feature type="binding site" evidence="12">
    <location>
        <begin position="39"/>
        <end position="43"/>
    </location>
    <ligand>
        <name>substrate</name>
    </ligand>
</feature>
<dbReference type="GO" id="GO:0005829">
    <property type="term" value="C:cytosol"/>
    <property type="evidence" value="ECO:0007669"/>
    <property type="project" value="TreeGrafter"/>
</dbReference>
<dbReference type="EMBL" id="NGJU01000007">
    <property type="protein sequence ID" value="RST96525.1"/>
    <property type="molecule type" value="Genomic_DNA"/>
</dbReference>
<evidence type="ECO:0000256" key="9">
    <source>
        <dbReference type="ARBA" id="ARBA00022842"/>
    </source>
</evidence>
<dbReference type="InterPro" id="IPR011877">
    <property type="entry name" value="Ribokinase"/>
</dbReference>
<evidence type="ECO:0000256" key="8">
    <source>
        <dbReference type="ARBA" id="ARBA00022840"/>
    </source>
</evidence>
<comment type="pathway">
    <text evidence="12">Carbohydrate metabolism; D-ribose degradation; D-ribose 5-phosphate from beta-D-ribopyranose: step 2/2.</text>
</comment>
<dbReference type="Gene3D" id="3.40.1190.20">
    <property type="match status" value="1"/>
</dbReference>
<evidence type="ECO:0000256" key="4">
    <source>
        <dbReference type="ARBA" id="ARBA00022679"/>
    </source>
</evidence>
<keyword evidence="10 12" id="KW-0630">Potassium</keyword>
<proteinExistence type="inferred from homology"/>
<feature type="binding site" evidence="12">
    <location>
        <position position="139"/>
    </location>
    <ligand>
        <name>substrate</name>
    </ligand>
</feature>
<feature type="binding site" evidence="12">
    <location>
        <position position="238"/>
    </location>
    <ligand>
        <name>K(+)</name>
        <dbReference type="ChEBI" id="CHEBI:29103"/>
    </ligand>
</feature>
<evidence type="ECO:0000313" key="14">
    <source>
        <dbReference type="EMBL" id="RST96525.1"/>
    </source>
</evidence>
<feature type="binding site" evidence="12">
    <location>
        <position position="277"/>
    </location>
    <ligand>
        <name>K(+)</name>
        <dbReference type="ChEBI" id="CHEBI:29103"/>
    </ligand>
</feature>
<dbReference type="GeneID" id="98567980"/>
<dbReference type="PANTHER" id="PTHR10584">
    <property type="entry name" value="SUGAR KINASE"/>
    <property type="match status" value="1"/>
</dbReference>
<evidence type="ECO:0000313" key="15">
    <source>
        <dbReference type="Proteomes" id="UP000287239"/>
    </source>
</evidence>
<keyword evidence="12" id="KW-0963">Cytoplasm</keyword>
<evidence type="ECO:0000256" key="7">
    <source>
        <dbReference type="ARBA" id="ARBA00022777"/>
    </source>
</evidence>
<dbReference type="UniPathway" id="UPA00916">
    <property type="reaction ID" value="UER00889"/>
</dbReference>
<name>A0A429ZS79_9ENTE</name>
<feature type="binding site" evidence="12">
    <location>
        <position position="183"/>
    </location>
    <ligand>
        <name>ATP</name>
        <dbReference type="ChEBI" id="CHEBI:30616"/>
    </ligand>
</feature>
<reference evidence="14 15" key="1">
    <citation type="submission" date="2017-05" db="EMBL/GenBank/DDBJ databases">
        <title>Vagococcus spp. assemblies.</title>
        <authorList>
            <person name="Gulvik C.A."/>
        </authorList>
    </citation>
    <scope>NUCLEOTIDE SEQUENCE [LARGE SCALE GENOMIC DNA]</scope>
    <source>
        <strain evidence="14 15">NCFB 2777</strain>
    </source>
</reference>
<comment type="similarity">
    <text evidence="12">Belongs to the carbohydrate kinase PfkB family. Ribokinase subfamily.</text>
</comment>
<evidence type="ECO:0000256" key="11">
    <source>
        <dbReference type="ARBA" id="ARBA00023277"/>
    </source>
</evidence>
<accession>A0A429ZS79</accession>
<comment type="caution">
    <text evidence="14">The sequence shown here is derived from an EMBL/GenBank/DDBJ whole genome shotgun (WGS) entry which is preliminary data.</text>
</comment>
<feature type="binding site" evidence="12">
    <location>
        <begin position="210"/>
        <end position="215"/>
    </location>
    <ligand>
        <name>ATP</name>
        <dbReference type="ChEBI" id="CHEBI:30616"/>
    </ligand>
</feature>
<keyword evidence="8 12" id="KW-0067">ATP-binding</keyword>
<dbReference type="SUPFAM" id="SSF53613">
    <property type="entry name" value="Ribokinase-like"/>
    <property type="match status" value="1"/>
</dbReference>
<dbReference type="InterPro" id="IPR002139">
    <property type="entry name" value="Ribo/fructo_kinase"/>
</dbReference>
<dbReference type="InterPro" id="IPR002173">
    <property type="entry name" value="Carboh/pur_kinase_PfkB_CS"/>
</dbReference>
<feature type="binding site" evidence="12">
    <location>
        <position position="266"/>
    </location>
    <ligand>
        <name>ATP</name>
        <dbReference type="ChEBI" id="CHEBI:30616"/>
    </ligand>
</feature>
<evidence type="ECO:0000256" key="10">
    <source>
        <dbReference type="ARBA" id="ARBA00022958"/>
    </source>
</evidence>
<dbReference type="Proteomes" id="UP000287239">
    <property type="component" value="Unassembled WGS sequence"/>
</dbReference>
<keyword evidence="15" id="KW-1185">Reference proteome</keyword>
<feature type="active site" description="Proton acceptor" evidence="12">
    <location>
        <position position="242"/>
    </location>
</feature>
<feature type="binding site" evidence="12">
    <location>
        <position position="236"/>
    </location>
    <ligand>
        <name>K(+)</name>
        <dbReference type="ChEBI" id="CHEBI:29103"/>
    </ligand>
</feature>
<feature type="binding site" evidence="12">
    <location>
        <begin position="11"/>
        <end position="13"/>
    </location>
    <ligand>
        <name>substrate</name>
    </ligand>
</feature>
<evidence type="ECO:0000256" key="6">
    <source>
        <dbReference type="ARBA" id="ARBA00022741"/>
    </source>
</evidence>
<dbReference type="InterPro" id="IPR011611">
    <property type="entry name" value="PfkB_dom"/>
</dbReference>
<keyword evidence="5 12" id="KW-0479">Metal-binding</keyword>
<evidence type="ECO:0000259" key="13">
    <source>
        <dbReference type="Pfam" id="PF00294"/>
    </source>
</evidence>
<organism evidence="14 15">
    <name type="scientific">Vagococcus salmoninarum</name>
    <dbReference type="NCBI Taxonomy" id="2739"/>
    <lineage>
        <taxon>Bacteria</taxon>
        <taxon>Bacillati</taxon>
        <taxon>Bacillota</taxon>
        <taxon>Bacilli</taxon>
        <taxon>Lactobacillales</taxon>
        <taxon>Enterococcaceae</taxon>
        <taxon>Vagococcus</taxon>
    </lineage>
</organism>
<dbReference type="HAMAP" id="MF_01987">
    <property type="entry name" value="Ribokinase"/>
    <property type="match status" value="1"/>
</dbReference>
<sequence length="301" mass="31936">MKKIMVIGSISMDFVVKTNQVPAEGETLIGESFNTYYGGKGANQGVAASRLGGQVSMIGAVGKDVFGQEVLTNLQKNHINTEGIKEVSEISTGVAHIIVKDGDNRIIVVPGTNDCLEINDIAQHQEAILASDVVILQNETPAEVIDYVINYCYQNNVATVLNPAPAREMLASTIAKATYLTPNETEFGLLFPDLPLEEALEQYANKLIVTLGSQGAAFHDGKQLQMVPAFKVKPVDTTGAGDTFNGGLAVGIANNLSLKDSVTFGNLASSLAVQANGAQAGIPTLAQMKGEQAYDEAWHIE</sequence>
<dbReference type="PRINTS" id="PR00990">
    <property type="entry name" value="RIBOKINASE"/>
</dbReference>
<dbReference type="RefSeq" id="WP_126779225.1">
    <property type="nucleotide sequence ID" value="NZ_NGJU01000007.1"/>
</dbReference>
<comment type="caution">
    <text evidence="12">Lacks conserved residue(s) required for the propagation of feature annotation.</text>
</comment>
<keyword evidence="6 12" id="KW-0547">Nucleotide-binding</keyword>